<protein>
    <submittedName>
        <fullName evidence="1">Uncharacterized protein</fullName>
    </submittedName>
</protein>
<dbReference type="RefSeq" id="WP_239370351.1">
    <property type="nucleotide sequence ID" value="NZ_JAKREW010000056.1"/>
</dbReference>
<comment type="caution">
    <text evidence="1">The sequence shown here is derived from an EMBL/GenBank/DDBJ whole genome shotgun (WGS) entry which is preliminary data.</text>
</comment>
<name>A0ABS9QN16_9HYPH</name>
<keyword evidence="2" id="KW-1185">Reference proteome</keyword>
<sequence>MQLRGYGRSQKPQDITVLVMEIERWEWQYSLSRPRLAQHEVLDEGTELVLFGSMKIDDGRAIRKVELRCLPKGKITSPDQWEERPYRVGDLYRGRSDFDGVLFIGSEALPSVIAMLAMGLYRKLDILAYKVDRQHMVVEHYEFQQTTRGSNR</sequence>
<dbReference type="EMBL" id="JAKREW010000056">
    <property type="protein sequence ID" value="MCG7508848.1"/>
    <property type="molecule type" value="Genomic_DNA"/>
</dbReference>
<accession>A0ABS9QN16</accession>
<evidence type="ECO:0000313" key="1">
    <source>
        <dbReference type="EMBL" id="MCG7508848.1"/>
    </source>
</evidence>
<evidence type="ECO:0000313" key="2">
    <source>
        <dbReference type="Proteomes" id="UP001201701"/>
    </source>
</evidence>
<proteinExistence type="predicted"/>
<gene>
    <name evidence="1" type="ORF">L4923_27815</name>
</gene>
<dbReference type="Proteomes" id="UP001201701">
    <property type="component" value="Unassembled WGS sequence"/>
</dbReference>
<organism evidence="1 2">
    <name type="scientific">Mesorhizobium retamae</name>
    <dbReference type="NCBI Taxonomy" id="2912854"/>
    <lineage>
        <taxon>Bacteria</taxon>
        <taxon>Pseudomonadati</taxon>
        <taxon>Pseudomonadota</taxon>
        <taxon>Alphaproteobacteria</taxon>
        <taxon>Hyphomicrobiales</taxon>
        <taxon>Phyllobacteriaceae</taxon>
        <taxon>Mesorhizobium</taxon>
    </lineage>
</organism>
<reference evidence="1 2" key="1">
    <citation type="submission" date="2022-02" db="EMBL/GenBank/DDBJ databases">
        <title>Draft genome sequence of Mezorhizobium retamae strain IRAMC:0171 isolated from Retama raetam nodules.</title>
        <authorList>
            <person name="Bengaied R."/>
            <person name="Sbissi I."/>
            <person name="Huber K."/>
            <person name="Ghodbane F."/>
            <person name="Nouioui I."/>
            <person name="Tarhouni M."/>
            <person name="Gtari M."/>
        </authorList>
    </citation>
    <scope>NUCLEOTIDE SEQUENCE [LARGE SCALE GENOMIC DNA]</scope>
    <source>
        <strain evidence="1 2">IRAMC:0171</strain>
    </source>
</reference>